<reference evidence="2 3" key="1">
    <citation type="journal article" date="2012" name="Science">
        <title>The Paleozoic origin of enzymatic lignin decomposition reconstructed from 31 fungal genomes.</title>
        <authorList>
            <person name="Floudas D."/>
            <person name="Binder M."/>
            <person name="Riley R."/>
            <person name="Barry K."/>
            <person name="Blanchette R.A."/>
            <person name="Henrissat B."/>
            <person name="Martinez A.T."/>
            <person name="Otillar R."/>
            <person name="Spatafora J.W."/>
            <person name="Yadav J.S."/>
            <person name="Aerts A."/>
            <person name="Benoit I."/>
            <person name="Boyd A."/>
            <person name="Carlson A."/>
            <person name="Copeland A."/>
            <person name="Coutinho P.M."/>
            <person name="de Vries R.P."/>
            <person name="Ferreira P."/>
            <person name="Findley K."/>
            <person name="Foster B."/>
            <person name="Gaskell J."/>
            <person name="Glotzer D."/>
            <person name="Gorecki P."/>
            <person name="Heitman J."/>
            <person name="Hesse C."/>
            <person name="Hori C."/>
            <person name="Igarashi K."/>
            <person name="Jurgens J.A."/>
            <person name="Kallen N."/>
            <person name="Kersten P."/>
            <person name="Kohler A."/>
            <person name="Kuees U."/>
            <person name="Kumar T.K.A."/>
            <person name="Kuo A."/>
            <person name="LaButti K."/>
            <person name="Larrondo L.F."/>
            <person name="Lindquist E."/>
            <person name="Ling A."/>
            <person name="Lombard V."/>
            <person name="Lucas S."/>
            <person name="Lundell T."/>
            <person name="Martin R."/>
            <person name="McLaughlin D.J."/>
            <person name="Morgenstern I."/>
            <person name="Morin E."/>
            <person name="Murat C."/>
            <person name="Nagy L.G."/>
            <person name="Nolan M."/>
            <person name="Ohm R.A."/>
            <person name="Patyshakuliyeva A."/>
            <person name="Rokas A."/>
            <person name="Ruiz-Duenas F.J."/>
            <person name="Sabat G."/>
            <person name="Salamov A."/>
            <person name="Samejima M."/>
            <person name="Schmutz J."/>
            <person name="Slot J.C."/>
            <person name="St John F."/>
            <person name="Stenlid J."/>
            <person name="Sun H."/>
            <person name="Sun S."/>
            <person name="Syed K."/>
            <person name="Tsang A."/>
            <person name="Wiebenga A."/>
            <person name="Young D."/>
            <person name="Pisabarro A."/>
            <person name="Eastwood D.C."/>
            <person name="Martin F."/>
            <person name="Cullen D."/>
            <person name="Grigoriev I.V."/>
            <person name="Hibbett D.S."/>
        </authorList>
    </citation>
    <scope>NUCLEOTIDE SEQUENCE [LARGE SCALE GENOMIC DNA]</scope>
    <source>
        <strain evidence="2 3">LYAD-421 SS1</strain>
    </source>
</reference>
<feature type="non-terminal residue" evidence="2">
    <location>
        <position position="1"/>
    </location>
</feature>
<proteinExistence type="predicted"/>
<dbReference type="RefSeq" id="XP_007371914.1">
    <property type="nucleotide sequence ID" value="XM_007371852.1"/>
</dbReference>
<evidence type="ECO:0000256" key="1">
    <source>
        <dbReference type="SAM" id="MobiDB-lite"/>
    </source>
</evidence>
<feature type="compositionally biased region" description="Basic and acidic residues" evidence="1">
    <location>
        <begin position="111"/>
        <end position="126"/>
    </location>
</feature>
<name>R7SJY0_DICSQ</name>
<feature type="compositionally biased region" description="Polar residues" evidence="1">
    <location>
        <begin position="1"/>
        <end position="17"/>
    </location>
</feature>
<dbReference type="KEGG" id="dsq:DICSQDRAFT_176048"/>
<protein>
    <submittedName>
        <fullName evidence="2">Uncharacterized protein</fullName>
    </submittedName>
</protein>
<dbReference type="AlphaFoldDB" id="R7SJY0"/>
<evidence type="ECO:0000313" key="3">
    <source>
        <dbReference type="Proteomes" id="UP000053319"/>
    </source>
</evidence>
<feature type="region of interest" description="Disordered" evidence="1">
    <location>
        <begin position="106"/>
        <end position="126"/>
    </location>
</feature>
<dbReference type="EMBL" id="JH719769">
    <property type="protein sequence ID" value="EJF55347.1"/>
    <property type="molecule type" value="Genomic_DNA"/>
</dbReference>
<sequence>MPSQVRFSEGTKTTDSPNKALIGDKNHTNIKKNLDYHRNELRFNMHGKISLIPHADFFDRFLPSMKTPRSESNRFNGLETPSSETDMYKSLPKALNNARICPRFKFVAHPHKPDKTEHTKQSVDMG</sequence>
<dbReference type="HOGENOM" id="CLU_162394_0_0_1"/>
<accession>R7SJY0</accession>
<dbReference type="Proteomes" id="UP000053319">
    <property type="component" value="Unassembled WGS sequence"/>
</dbReference>
<feature type="region of interest" description="Disordered" evidence="1">
    <location>
        <begin position="1"/>
        <end position="26"/>
    </location>
</feature>
<organism evidence="2 3">
    <name type="scientific">Dichomitus squalens (strain LYAD-421)</name>
    <name type="common">Western red white-rot fungus</name>
    <dbReference type="NCBI Taxonomy" id="732165"/>
    <lineage>
        <taxon>Eukaryota</taxon>
        <taxon>Fungi</taxon>
        <taxon>Dikarya</taxon>
        <taxon>Basidiomycota</taxon>
        <taxon>Agaricomycotina</taxon>
        <taxon>Agaricomycetes</taxon>
        <taxon>Polyporales</taxon>
        <taxon>Polyporaceae</taxon>
        <taxon>Dichomitus</taxon>
    </lineage>
</organism>
<dbReference type="OrthoDB" id="10629438at2759"/>
<dbReference type="GeneID" id="18840348"/>
<gene>
    <name evidence="2" type="ORF">DICSQDRAFT_176048</name>
</gene>
<evidence type="ECO:0000313" key="2">
    <source>
        <dbReference type="EMBL" id="EJF55347.1"/>
    </source>
</evidence>